<gene>
    <name evidence="9" type="ORF">J2T55_002615</name>
</gene>
<dbReference type="GO" id="GO:0046872">
    <property type="term" value="F:metal ion binding"/>
    <property type="evidence" value="ECO:0007669"/>
    <property type="project" value="UniProtKB-KW"/>
</dbReference>
<dbReference type="EMBL" id="JANUCT010000027">
    <property type="protein sequence ID" value="MCS3904576.1"/>
    <property type="molecule type" value="Genomic_DNA"/>
</dbReference>
<keyword evidence="6" id="KW-0411">Iron-sulfur</keyword>
<dbReference type="GO" id="GO:0020037">
    <property type="term" value="F:heme binding"/>
    <property type="evidence" value="ECO:0007669"/>
    <property type="project" value="InterPro"/>
</dbReference>
<dbReference type="PANTHER" id="PTHR32439">
    <property type="entry name" value="FERREDOXIN--NITRITE REDUCTASE, CHLOROPLASTIC"/>
    <property type="match status" value="1"/>
</dbReference>
<dbReference type="SUPFAM" id="SSF56014">
    <property type="entry name" value="Nitrite and sulphite reductase 4Fe-4S domain-like"/>
    <property type="match status" value="2"/>
</dbReference>
<dbReference type="InterPro" id="IPR051329">
    <property type="entry name" value="NIR_SIR_4Fe-4S"/>
</dbReference>
<dbReference type="Pfam" id="PF03460">
    <property type="entry name" value="NIR_SIR_ferr"/>
    <property type="match status" value="2"/>
</dbReference>
<feature type="domain" description="Nitrite/Sulfite reductase ferredoxin-like" evidence="8">
    <location>
        <begin position="87"/>
        <end position="145"/>
    </location>
</feature>
<evidence type="ECO:0000259" key="7">
    <source>
        <dbReference type="Pfam" id="PF01077"/>
    </source>
</evidence>
<dbReference type="AlphaFoldDB" id="A0AAE3HNH1"/>
<dbReference type="InterPro" id="IPR006066">
    <property type="entry name" value="NO2/SO3_Rdtase_FeS/sirohaem_BS"/>
</dbReference>
<evidence type="ECO:0000256" key="1">
    <source>
        <dbReference type="ARBA" id="ARBA00022485"/>
    </source>
</evidence>
<evidence type="ECO:0000256" key="3">
    <source>
        <dbReference type="ARBA" id="ARBA00022723"/>
    </source>
</evidence>
<keyword evidence="5" id="KW-0408">Iron</keyword>
<keyword evidence="1" id="KW-0004">4Fe-4S</keyword>
<dbReference type="PANTHER" id="PTHR32439:SF9">
    <property type="entry name" value="BLR3264 PROTEIN"/>
    <property type="match status" value="1"/>
</dbReference>
<dbReference type="InterPro" id="IPR006067">
    <property type="entry name" value="NO2/SO3_Rdtase_4Fe4S_dom"/>
</dbReference>
<keyword evidence="2" id="KW-0349">Heme</keyword>
<proteinExistence type="predicted"/>
<keyword evidence="3" id="KW-0479">Metal-binding</keyword>
<dbReference type="PROSITE" id="PS00365">
    <property type="entry name" value="NIR_SIR"/>
    <property type="match status" value="1"/>
</dbReference>
<dbReference type="Gene3D" id="3.30.413.10">
    <property type="entry name" value="Sulfite Reductase Hemoprotein, domain 1"/>
    <property type="match status" value="2"/>
</dbReference>
<dbReference type="Proteomes" id="UP001204445">
    <property type="component" value="Unassembled WGS sequence"/>
</dbReference>
<dbReference type="PRINTS" id="PR00397">
    <property type="entry name" value="SIROHAEM"/>
</dbReference>
<dbReference type="EC" id="1.8.7.1" evidence="9"/>
<dbReference type="Gene3D" id="3.90.480.10">
    <property type="entry name" value="Sulfite Reductase Hemoprotein,Domain 2"/>
    <property type="match status" value="1"/>
</dbReference>
<dbReference type="GO" id="GO:0050311">
    <property type="term" value="F:sulfite reductase (ferredoxin) activity"/>
    <property type="evidence" value="ECO:0007669"/>
    <property type="project" value="UniProtKB-EC"/>
</dbReference>
<protein>
    <submittedName>
        <fullName evidence="9">Sulfite reductase (Ferredoxin)</fullName>
        <ecNumber evidence="9">1.8.7.1</ecNumber>
    </submittedName>
</protein>
<evidence type="ECO:0000256" key="4">
    <source>
        <dbReference type="ARBA" id="ARBA00023002"/>
    </source>
</evidence>
<keyword evidence="10" id="KW-1185">Reference proteome</keyword>
<organism evidence="9 10">
    <name type="scientific">Methylohalomonas lacus</name>
    <dbReference type="NCBI Taxonomy" id="398773"/>
    <lineage>
        <taxon>Bacteria</taxon>
        <taxon>Pseudomonadati</taxon>
        <taxon>Pseudomonadota</taxon>
        <taxon>Gammaproteobacteria</taxon>
        <taxon>Methylohalomonadales</taxon>
        <taxon>Methylohalomonadaceae</taxon>
        <taxon>Methylohalomonas</taxon>
    </lineage>
</organism>
<evidence type="ECO:0000259" key="8">
    <source>
        <dbReference type="Pfam" id="PF03460"/>
    </source>
</evidence>
<dbReference type="RefSeq" id="WP_259057750.1">
    <property type="nucleotide sequence ID" value="NZ_JANUCT010000027.1"/>
</dbReference>
<evidence type="ECO:0000256" key="6">
    <source>
        <dbReference type="ARBA" id="ARBA00023014"/>
    </source>
</evidence>
<dbReference type="Pfam" id="PF01077">
    <property type="entry name" value="NIR_SIR"/>
    <property type="match status" value="2"/>
</dbReference>
<keyword evidence="4 9" id="KW-0560">Oxidoreductase</keyword>
<dbReference type="GO" id="GO:0051539">
    <property type="term" value="F:4 iron, 4 sulfur cluster binding"/>
    <property type="evidence" value="ECO:0007669"/>
    <property type="project" value="UniProtKB-KW"/>
</dbReference>
<name>A0AAE3HNH1_9GAMM</name>
<comment type="caution">
    <text evidence="9">The sequence shown here is derived from an EMBL/GenBank/DDBJ whole genome shotgun (WGS) entry which is preliminary data.</text>
</comment>
<feature type="domain" description="Nitrite/Sulfite reductase ferredoxin-like" evidence="8">
    <location>
        <begin position="357"/>
        <end position="422"/>
    </location>
</feature>
<evidence type="ECO:0000313" key="10">
    <source>
        <dbReference type="Proteomes" id="UP001204445"/>
    </source>
</evidence>
<sequence>MTTWKETLKDEMPAELAQEIDTFETQIGLKKQGKIDDKLFAETRLRRGAYGQRYDNGQRHDGVETRELHYPTAATKGPDTLWDAPGMMRIKIPFGGMNAEQMDVMADLAEEYSDAICHVTTRQDIQLHYIHIDDTPDLQRRLAAVGITTREACGNGVRNVTACPISGVCNDESFDVTPYSKAMAFFLLGHPDTQDFGRKFKVAFSGCKGKACGLTNIHDLGFIARKKMVDGEEKRGFEMYVGGGLGAVPYEAKPFDEFVPETEILPLAQAISRVFARLGEKRNRGRARIKFLIDKIGIDEFRRLVLAEREILPHDERWTGYLDDVRAWEETPVKEPAELTTGVSDAQFETWRATNIYRQKQKGYTTVTVALPLGDLTSWQMRQLADIARKYCGDNVRLTVEQNIVLRWVAEADLPAVYRELEHVGLAQPGAGTIFDVVSCPGTDTCKLGISSSRGLAGELHERLATRYQQFDSAIQGLRIKISGCFNSCGQHHLADLGFYGVSRKVGGRTVPHFRVVLGGQWENNGGSYGLTVGAVPSKRVPDFVDRITEKYLAEREGEQESFQAFIQRFGKRELKKVLDEFSAVPPYEMDPSYYSDWRDPREYSITDIGVGECAGEVVSRIDFDLQNAERLYFEAQLQHEEGNYQKADETAFQAMVVAAGGLVRLENQDVPDEADKVVPEFRKRFYDTGLFHDKYAGGKFAEYLFNRYEDTNREYTADKVRLLLEETQLFIEAAHACNTRLIEQASAERKAKLDKD</sequence>
<dbReference type="InterPro" id="IPR036136">
    <property type="entry name" value="Nit/Sulf_reduc_fer-like_dom_sf"/>
</dbReference>
<dbReference type="SUPFAM" id="SSF55124">
    <property type="entry name" value="Nitrite/Sulfite reductase N-terminal domain-like"/>
    <property type="match status" value="2"/>
</dbReference>
<evidence type="ECO:0000256" key="5">
    <source>
        <dbReference type="ARBA" id="ARBA00023004"/>
    </source>
</evidence>
<accession>A0AAE3HNH1</accession>
<feature type="domain" description="Nitrite/sulphite reductase 4Fe-4S" evidence="7">
    <location>
        <begin position="433"/>
        <end position="581"/>
    </location>
</feature>
<feature type="domain" description="Nitrite/sulphite reductase 4Fe-4S" evidence="7">
    <location>
        <begin position="153"/>
        <end position="307"/>
    </location>
</feature>
<reference evidence="9" key="1">
    <citation type="submission" date="2022-08" db="EMBL/GenBank/DDBJ databases">
        <title>Genomic Encyclopedia of Type Strains, Phase III (KMG-III): the genomes of soil and plant-associated and newly described type strains.</title>
        <authorList>
            <person name="Whitman W."/>
        </authorList>
    </citation>
    <scope>NUCLEOTIDE SEQUENCE</scope>
    <source>
        <strain evidence="9">HMT 1</strain>
    </source>
</reference>
<dbReference type="InterPro" id="IPR045854">
    <property type="entry name" value="NO2/SO3_Rdtase_4Fe4S_sf"/>
</dbReference>
<evidence type="ECO:0000313" key="9">
    <source>
        <dbReference type="EMBL" id="MCS3904576.1"/>
    </source>
</evidence>
<evidence type="ECO:0000256" key="2">
    <source>
        <dbReference type="ARBA" id="ARBA00022617"/>
    </source>
</evidence>
<dbReference type="InterPro" id="IPR005117">
    <property type="entry name" value="NiRdtase/SiRdtase_haem-b_fer"/>
</dbReference>